<dbReference type="InterPro" id="IPR032942">
    <property type="entry name" value="BPI/LBP/Plunc"/>
</dbReference>
<dbReference type="InterPro" id="IPR017943">
    <property type="entry name" value="Bactericidal_perm-incr_a/b_dom"/>
</dbReference>
<evidence type="ECO:0008006" key="4">
    <source>
        <dbReference type="Google" id="ProtNLM"/>
    </source>
</evidence>
<evidence type="ECO:0000313" key="2">
    <source>
        <dbReference type="EMBL" id="CAL6025575.1"/>
    </source>
</evidence>
<evidence type="ECO:0000313" key="3">
    <source>
        <dbReference type="Proteomes" id="UP001642409"/>
    </source>
</evidence>
<evidence type="ECO:0000313" key="1">
    <source>
        <dbReference type="EMBL" id="CAI9941579.1"/>
    </source>
</evidence>
<dbReference type="AlphaFoldDB" id="A0AA86PKV0"/>
<dbReference type="PANTHER" id="PTHR10504:SF131">
    <property type="entry name" value="BPI2 DOMAIN-CONTAINING PROTEIN"/>
    <property type="match status" value="1"/>
</dbReference>
<reference evidence="2 3" key="2">
    <citation type="submission" date="2024-07" db="EMBL/GenBank/DDBJ databases">
        <authorList>
            <person name="Akdeniz Z."/>
        </authorList>
    </citation>
    <scope>NUCLEOTIDE SEQUENCE [LARGE SCALE GENOMIC DNA]</scope>
</reference>
<dbReference type="Gene3D" id="3.15.10.10">
    <property type="entry name" value="Bactericidal permeability-increasing protein, domain 1"/>
    <property type="match status" value="1"/>
</dbReference>
<accession>A0AA86PKV0</accession>
<dbReference type="EMBL" id="CATOUU010000694">
    <property type="protein sequence ID" value="CAI9941579.1"/>
    <property type="molecule type" value="Genomic_DNA"/>
</dbReference>
<dbReference type="EMBL" id="CAXDID020000099">
    <property type="protein sequence ID" value="CAL6025575.1"/>
    <property type="molecule type" value="Genomic_DNA"/>
</dbReference>
<dbReference type="PANTHER" id="PTHR10504">
    <property type="entry name" value="BACTERICIDAL PERMEABILITY-INCREASING BPI PROTEIN-RELATED"/>
    <property type="match status" value="1"/>
</dbReference>
<proteinExistence type="predicted"/>
<dbReference type="SUPFAM" id="SSF55394">
    <property type="entry name" value="Bactericidal permeability-increasing protein, BPI"/>
    <property type="match status" value="1"/>
</dbReference>
<comment type="caution">
    <text evidence="1">The sequence shown here is derived from an EMBL/GenBank/DDBJ whole genome shotgun (WGS) entry which is preliminary data.</text>
</comment>
<name>A0AA86PKV0_9EUKA</name>
<sequence length="440" mass="50058">MFVFTVSLLANCNAPDYPSVVHAEDSAFSFVISEKGMEKFIDCGLKSAIQFAQMITIPELVFNLELALGINITFVLSDLRFADFSVGGVHVDVTENNPIAAEAYDADIELRFAWRFIQSGYPPLYDNGTGQVIMKGADLRVVVDVLCDFIECPGHLKVDVHRAQLDFGKLYLLLDGGSSWIFQSFANLMIELLQDKISDVISQVMVTSITELMNSMLQSNGYYEEYAKYPDIIKDDRFAADMVAKQGYIEIQFSGYVYKFSNLSDQFINKTMLPGKTANMFNKELQFDLSRAGFNNFLYIFHKYHDVFSKPGSFKVVDTPVITFYNVQSLLTLDIEKNGAVHQVQLSGVPKLRTDVIHNKTGYSTHNVTQIFFKFQVYSSDLQNEENEEVVEWINKQVEHANYQIANTPFMDMDLMDFVFDPKQDVLRLVGDNPEECRQM</sequence>
<dbReference type="GO" id="GO:0008289">
    <property type="term" value="F:lipid binding"/>
    <property type="evidence" value="ECO:0007669"/>
    <property type="project" value="InterPro"/>
</dbReference>
<reference evidence="1" key="1">
    <citation type="submission" date="2023-06" db="EMBL/GenBank/DDBJ databases">
        <authorList>
            <person name="Kurt Z."/>
        </authorList>
    </citation>
    <scope>NUCLEOTIDE SEQUENCE</scope>
</reference>
<keyword evidence="3" id="KW-1185">Reference proteome</keyword>
<dbReference type="Proteomes" id="UP001642409">
    <property type="component" value="Unassembled WGS sequence"/>
</dbReference>
<organism evidence="1">
    <name type="scientific">Hexamita inflata</name>
    <dbReference type="NCBI Taxonomy" id="28002"/>
    <lineage>
        <taxon>Eukaryota</taxon>
        <taxon>Metamonada</taxon>
        <taxon>Diplomonadida</taxon>
        <taxon>Hexamitidae</taxon>
        <taxon>Hexamitinae</taxon>
        <taxon>Hexamita</taxon>
    </lineage>
</organism>
<gene>
    <name evidence="1" type="ORF">HINF_LOCUS29224</name>
    <name evidence="2" type="ORF">HINF_LOCUS30413</name>
</gene>
<protein>
    <recommendedName>
        <fullName evidence="4">Lipid-binding serum glycoprotein C-terminal domain-containing protein</fullName>
    </recommendedName>
</protein>